<dbReference type="InterPro" id="IPR014895">
    <property type="entry name" value="Alginate_lyase_2"/>
</dbReference>
<dbReference type="Gene3D" id="2.60.120.200">
    <property type="match status" value="1"/>
</dbReference>
<gene>
    <name evidence="4" type="ORF">BCF44_12038</name>
</gene>
<proteinExistence type="predicted"/>
<organism evidence="4 5">
    <name type="scientific">Kutzneria buriramensis</name>
    <dbReference type="NCBI Taxonomy" id="1045776"/>
    <lineage>
        <taxon>Bacteria</taxon>
        <taxon>Bacillati</taxon>
        <taxon>Actinomycetota</taxon>
        <taxon>Actinomycetes</taxon>
        <taxon>Pseudonocardiales</taxon>
        <taxon>Pseudonocardiaceae</taxon>
        <taxon>Kutzneria</taxon>
    </lineage>
</organism>
<dbReference type="InterPro" id="IPR013320">
    <property type="entry name" value="ConA-like_dom_sf"/>
</dbReference>
<evidence type="ECO:0000313" key="5">
    <source>
        <dbReference type="Proteomes" id="UP000256269"/>
    </source>
</evidence>
<evidence type="ECO:0000256" key="2">
    <source>
        <dbReference type="SAM" id="SignalP"/>
    </source>
</evidence>
<feature type="chain" id="PRO_5017744891" evidence="2">
    <location>
        <begin position="27"/>
        <end position="258"/>
    </location>
</feature>
<dbReference type="GO" id="GO:0016829">
    <property type="term" value="F:lyase activity"/>
    <property type="evidence" value="ECO:0007669"/>
    <property type="project" value="UniProtKB-KW"/>
</dbReference>
<sequence length="258" mass="26636">MNKKLTASALTLAAAGALFAGQAAVAAPALSTSVAPGGNFNLSVWELQEPTGSPGSPNTISPSRLKGANGYQDSYFYTDKTDGSMTFWDPENGVHTPNSNFSRSELREMNASGSAASWGLPGTHKLSATVKVTKVPSSVCIGQIHASESSGTTKPLVELYYHSNGDIVAGLEGGPGGGQTPHTIGHVALNTTFSYVISVTGGNTLSIQINGATTKLTIPSAWNGYPQYFKAGDYDQTSGSSSTIGATVHFYALTVAHS</sequence>
<feature type="compositionally biased region" description="Polar residues" evidence="1">
    <location>
        <begin position="50"/>
        <end position="62"/>
    </location>
</feature>
<accession>A0A3E0GYT2</accession>
<comment type="caution">
    <text evidence="4">The sequence shown here is derived from an EMBL/GenBank/DDBJ whole genome shotgun (WGS) entry which is preliminary data.</text>
</comment>
<dbReference type="RefSeq" id="WP_246016157.1">
    <property type="nucleotide sequence ID" value="NZ_CP144375.1"/>
</dbReference>
<reference evidence="4 5" key="1">
    <citation type="submission" date="2018-08" db="EMBL/GenBank/DDBJ databases">
        <title>Genomic Encyclopedia of Archaeal and Bacterial Type Strains, Phase II (KMG-II): from individual species to whole genera.</title>
        <authorList>
            <person name="Goeker M."/>
        </authorList>
    </citation>
    <scope>NUCLEOTIDE SEQUENCE [LARGE SCALE GENOMIC DNA]</scope>
    <source>
        <strain evidence="4 5">DSM 45791</strain>
    </source>
</reference>
<evidence type="ECO:0000259" key="3">
    <source>
        <dbReference type="Pfam" id="PF08787"/>
    </source>
</evidence>
<dbReference type="EMBL" id="QUNO01000020">
    <property type="protein sequence ID" value="REH32967.1"/>
    <property type="molecule type" value="Genomic_DNA"/>
</dbReference>
<keyword evidence="5" id="KW-1185">Reference proteome</keyword>
<feature type="region of interest" description="Disordered" evidence="1">
    <location>
        <begin position="46"/>
        <end position="65"/>
    </location>
</feature>
<dbReference type="AlphaFoldDB" id="A0A3E0GYT2"/>
<dbReference type="Proteomes" id="UP000256269">
    <property type="component" value="Unassembled WGS sequence"/>
</dbReference>
<keyword evidence="2" id="KW-0732">Signal</keyword>
<protein>
    <submittedName>
        <fullName evidence="4">Alginate lyase</fullName>
    </submittedName>
</protein>
<dbReference type="Pfam" id="PF08787">
    <property type="entry name" value="Alginate_lyase2"/>
    <property type="match status" value="1"/>
</dbReference>
<keyword evidence="4" id="KW-0456">Lyase</keyword>
<name>A0A3E0GYT2_9PSEU</name>
<feature type="signal peptide" evidence="2">
    <location>
        <begin position="1"/>
        <end position="26"/>
    </location>
</feature>
<dbReference type="SUPFAM" id="SSF49899">
    <property type="entry name" value="Concanavalin A-like lectins/glucanases"/>
    <property type="match status" value="1"/>
</dbReference>
<evidence type="ECO:0000313" key="4">
    <source>
        <dbReference type="EMBL" id="REH32967.1"/>
    </source>
</evidence>
<evidence type="ECO:0000256" key="1">
    <source>
        <dbReference type="SAM" id="MobiDB-lite"/>
    </source>
</evidence>
<feature type="domain" description="Alginate lyase 2" evidence="3">
    <location>
        <begin position="40"/>
        <end position="257"/>
    </location>
</feature>